<evidence type="ECO:0000313" key="3">
    <source>
        <dbReference type="Proteomes" id="UP000799437"/>
    </source>
</evidence>
<dbReference type="Proteomes" id="UP000799437">
    <property type="component" value="Unassembled WGS sequence"/>
</dbReference>
<reference evidence="2" key="1">
    <citation type="journal article" date="2020" name="Stud. Mycol.">
        <title>101 Dothideomycetes genomes: a test case for predicting lifestyles and emergence of pathogens.</title>
        <authorList>
            <person name="Haridas S."/>
            <person name="Albert R."/>
            <person name="Binder M."/>
            <person name="Bloem J."/>
            <person name="Labutti K."/>
            <person name="Salamov A."/>
            <person name="Andreopoulos B."/>
            <person name="Baker S."/>
            <person name="Barry K."/>
            <person name="Bills G."/>
            <person name="Bluhm B."/>
            <person name="Cannon C."/>
            <person name="Castanera R."/>
            <person name="Culley D."/>
            <person name="Daum C."/>
            <person name="Ezra D."/>
            <person name="Gonzalez J."/>
            <person name="Henrissat B."/>
            <person name="Kuo A."/>
            <person name="Liang C."/>
            <person name="Lipzen A."/>
            <person name="Lutzoni F."/>
            <person name="Magnuson J."/>
            <person name="Mondo S."/>
            <person name="Nolan M."/>
            <person name="Ohm R."/>
            <person name="Pangilinan J."/>
            <person name="Park H.-J."/>
            <person name="Ramirez L."/>
            <person name="Alfaro M."/>
            <person name="Sun H."/>
            <person name="Tritt A."/>
            <person name="Yoshinaga Y."/>
            <person name="Zwiers L.-H."/>
            <person name="Turgeon B."/>
            <person name="Goodwin S."/>
            <person name="Spatafora J."/>
            <person name="Crous P."/>
            <person name="Grigoriev I."/>
        </authorList>
    </citation>
    <scope>NUCLEOTIDE SEQUENCE</scope>
    <source>
        <strain evidence="2">CBS 121739</strain>
    </source>
</reference>
<dbReference type="GeneID" id="54484693"/>
<feature type="region of interest" description="Disordered" evidence="1">
    <location>
        <begin position="22"/>
        <end position="123"/>
    </location>
</feature>
<protein>
    <submittedName>
        <fullName evidence="2">Uncharacterized protein</fullName>
    </submittedName>
</protein>
<dbReference type="EMBL" id="ML996569">
    <property type="protein sequence ID" value="KAF2759528.1"/>
    <property type="molecule type" value="Genomic_DNA"/>
</dbReference>
<feature type="compositionally biased region" description="Polar residues" evidence="1">
    <location>
        <begin position="55"/>
        <end position="83"/>
    </location>
</feature>
<dbReference type="AlphaFoldDB" id="A0A6A6W9H2"/>
<evidence type="ECO:0000256" key="1">
    <source>
        <dbReference type="SAM" id="MobiDB-lite"/>
    </source>
</evidence>
<gene>
    <name evidence="2" type="ORF">EJ05DRAFT_474635</name>
</gene>
<organism evidence="2 3">
    <name type="scientific">Pseudovirgaria hyperparasitica</name>
    <dbReference type="NCBI Taxonomy" id="470096"/>
    <lineage>
        <taxon>Eukaryota</taxon>
        <taxon>Fungi</taxon>
        <taxon>Dikarya</taxon>
        <taxon>Ascomycota</taxon>
        <taxon>Pezizomycotina</taxon>
        <taxon>Dothideomycetes</taxon>
        <taxon>Dothideomycetes incertae sedis</taxon>
        <taxon>Acrospermales</taxon>
        <taxon>Acrospermaceae</taxon>
        <taxon>Pseudovirgaria</taxon>
    </lineage>
</organism>
<dbReference type="RefSeq" id="XP_033601979.1">
    <property type="nucleotide sequence ID" value="XM_033743639.1"/>
</dbReference>
<proteinExistence type="predicted"/>
<name>A0A6A6W9H2_9PEZI</name>
<feature type="compositionally biased region" description="Low complexity" evidence="1">
    <location>
        <begin position="26"/>
        <end position="52"/>
    </location>
</feature>
<sequence>MSGPAGSAAMVFSTFFRRGGERGMLLRQTTTTTTTTTTRRSRSATTRLGTARPRCSTSIYIHTHPSPTSVQGMPRSQKSNSPNVDDMSPDMDLREHSEHPPSRAPHTILRTPPSHSYQPEAAY</sequence>
<accession>A0A6A6W9H2</accession>
<feature type="compositionally biased region" description="Basic and acidic residues" evidence="1">
    <location>
        <begin position="91"/>
        <end position="101"/>
    </location>
</feature>
<evidence type="ECO:0000313" key="2">
    <source>
        <dbReference type="EMBL" id="KAF2759528.1"/>
    </source>
</evidence>
<keyword evidence="3" id="KW-1185">Reference proteome</keyword>